<evidence type="ECO:0000256" key="1">
    <source>
        <dbReference type="SAM" id="Phobius"/>
    </source>
</evidence>
<sequence length="187" mass="20959">MLIYHRHHNQSFSSKYPISVDNLDHSAKSPILWLSPKYIPPPIAWYSSSIKLKVAGVVEIESSTARSPPPKGSGSPLCIRNRPQNSNVDLPIFRYSALHPIVGLQIYDFIVGVIVFGLMGTTMAIEARVREIAIQDTKYFPEASQLQKYLRLMICNFVVMNTGKQVDEDGGLIELVMNAIINKLVVY</sequence>
<keyword evidence="3" id="KW-1185">Reference proteome</keyword>
<dbReference type="AlphaFoldDB" id="A0AA36E0W3"/>
<reference evidence="2" key="1">
    <citation type="submission" date="2023-04" db="EMBL/GenBank/DDBJ databases">
        <authorList>
            <person name="Vijverberg K."/>
            <person name="Xiong W."/>
            <person name="Schranz E."/>
        </authorList>
    </citation>
    <scope>NUCLEOTIDE SEQUENCE</scope>
</reference>
<dbReference type="Proteomes" id="UP001177003">
    <property type="component" value="Chromosome 4"/>
</dbReference>
<proteinExistence type="predicted"/>
<evidence type="ECO:0000313" key="3">
    <source>
        <dbReference type="Proteomes" id="UP001177003"/>
    </source>
</evidence>
<accession>A0AA36E0W3</accession>
<dbReference type="EMBL" id="OX465080">
    <property type="protein sequence ID" value="CAI9279129.1"/>
    <property type="molecule type" value="Genomic_DNA"/>
</dbReference>
<evidence type="ECO:0000313" key="2">
    <source>
        <dbReference type="EMBL" id="CAI9279129.1"/>
    </source>
</evidence>
<organism evidence="2 3">
    <name type="scientific">Lactuca saligna</name>
    <name type="common">Willowleaf lettuce</name>
    <dbReference type="NCBI Taxonomy" id="75948"/>
    <lineage>
        <taxon>Eukaryota</taxon>
        <taxon>Viridiplantae</taxon>
        <taxon>Streptophyta</taxon>
        <taxon>Embryophyta</taxon>
        <taxon>Tracheophyta</taxon>
        <taxon>Spermatophyta</taxon>
        <taxon>Magnoliopsida</taxon>
        <taxon>eudicotyledons</taxon>
        <taxon>Gunneridae</taxon>
        <taxon>Pentapetalae</taxon>
        <taxon>asterids</taxon>
        <taxon>campanulids</taxon>
        <taxon>Asterales</taxon>
        <taxon>Asteraceae</taxon>
        <taxon>Cichorioideae</taxon>
        <taxon>Cichorieae</taxon>
        <taxon>Lactucinae</taxon>
        <taxon>Lactuca</taxon>
    </lineage>
</organism>
<keyword evidence="1" id="KW-1133">Transmembrane helix</keyword>
<keyword evidence="1" id="KW-0472">Membrane</keyword>
<gene>
    <name evidence="2" type="ORF">LSALG_LOCUS18954</name>
</gene>
<protein>
    <submittedName>
        <fullName evidence="2">Uncharacterized protein</fullName>
    </submittedName>
</protein>
<feature type="transmembrane region" description="Helical" evidence="1">
    <location>
        <begin position="106"/>
        <end position="125"/>
    </location>
</feature>
<keyword evidence="1" id="KW-0812">Transmembrane</keyword>
<name>A0AA36E0W3_LACSI</name>